<dbReference type="Pfam" id="PF00196">
    <property type="entry name" value="GerE"/>
    <property type="match status" value="1"/>
</dbReference>
<dbReference type="InterPro" id="IPR000792">
    <property type="entry name" value="Tscrpt_reg_LuxR_C"/>
</dbReference>
<gene>
    <name evidence="3" type="ORF">LJ755_09475</name>
    <name evidence="4" type="ORF">MUK71_05100</name>
</gene>
<dbReference type="EMBL" id="JAJFZT010000006">
    <property type="protein sequence ID" value="MCC3272954.1"/>
    <property type="molecule type" value="Genomic_DNA"/>
</dbReference>
<name>A0A9X1SBJ5_9MICC</name>
<dbReference type="SMART" id="SM00421">
    <property type="entry name" value="HTH_LUXR"/>
    <property type="match status" value="1"/>
</dbReference>
<accession>A0A9X1SBJ5</accession>
<dbReference type="RefSeq" id="WP_227928908.1">
    <property type="nucleotide sequence ID" value="NZ_CP094984.1"/>
</dbReference>
<dbReference type="Proteomes" id="UP001155145">
    <property type="component" value="Unassembled WGS sequence"/>
</dbReference>
<dbReference type="InterPro" id="IPR016032">
    <property type="entry name" value="Sig_transdc_resp-reg_C-effctor"/>
</dbReference>
<dbReference type="GO" id="GO:0003677">
    <property type="term" value="F:DNA binding"/>
    <property type="evidence" value="ECO:0007669"/>
    <property type="project" value="InterPro"/>
</dbReference>
<evidence type="ECO:0000256" key="1">
    <source>
        <dbReference type="SAM" id="MobiDB-lite"/>
    </source>
</evidence>
<evidence type="ECO:0000313" key="3">
    <source>
        <dbReference type="EMBL" id="MCC3272954.1"/>
    </source>
</evidence>
<feature type="domain" description="HTH luxR-type" evidence="2">
    <location>
        <begin position="708"/>
        <end position="773"/>
    </location>
</feature>
<keyword evidence="5" id="KW-1185">Reference proteome</keyword>
<dbReference type="SUPFAM" id="SSF46894">
    <property type="entry name" value="C-terminal effector domain of the bipartite response regulators"/>
    <property type="match status" value="1"/>
</dbReference>
<reference evidence="3" key="1">
    <citation type="submission" date="2021-10" db="EMBL/GenBank/DDBJ databases">
        <title>Novel species in genus Arthrobacter.</title>
        <authorList>
            <person name="Liu Y."/>
        </authorList>
    </citation>
    <scope>NUCLEOTIDE SEQUENCE</scope>
    <source>
        <strain evidence="3">Zg-Y462</strain>
        <strain evidence="5">zg-Y462</strain>
    </source>
</reference>
<dbReference type="InterPro" id="IPR027417">
    <property type="entry name" value="P-loop_NTPase"/>
</dbReference>
<dbReference type="SUPFAM" id="SSF52540">
    <property type="entry name" value="P-loop containing nucleoside triphosphate hydrolases"/>
    <property type="match status" value="1"/>
</dbReference>
<dbReference type="PROSITE" id="PS50043">
    <property type="entry name" value="HTH_LUXR_2"/>
    <property type="match status" value="1"/>
</dbReference>
<dbReference type="InterPro" id="IPR036388">
    <property type="entry name" value="WH-like_DNA-bd_sf"/>
</dbReference>
<dbReference type="Proteomes" id="UP000829758">
    <property type="component" value="Chromosome"/>
</dbReference>
<dbReference type="Gene3D" id="1.10.10.10">
    <property type="entry name" value="Winged helix-like DNA-binding domain superfamily/Winged helix DNA-binding domain"/>
    <property type="match status" value="1"/>
</dbReference>
<organism evidence="3 6">
    <name type="scientific">Arthrobacter zhangbolii</name>
    <dbReference type="NCBI Taxonomy" id="2886936"/>
    <lineage>
        <taxon>Bacteria</taxon>
        <taxon>Bacillati</taxon>
        <taxon>Actinomycetota</taxon>
        <taxon>Actinomycetes</taxon>
        <taxon>Micrococcales</taxon>
        <taxon>Micrococcaceae</taxon>
        <taxon>Arthrobacter</taxon>
    </lineage>
</organism>
<dbReference type="GO" id="GO:0006355">
    <property type="term" value="P:regulation of DNA-templated transcription"/>
    <property type="evidence" value="ECO:0007669"/>
    <property type="project" value="InterPro"/>
</dbReference>
<proteinExistence type="predicted"/>
<feature type="region of interest" description="Disordered" evidence="1">
    <location>
        <begin position="1"/>
        <end position="23"/>
    </location>
</feature>
<sequence length="776" mass="81764">MDLAGRPMARTATREDRTASVPPLSAQLLPQVQSAAAAAGDALAAGKSVVISGAAGTGKSAVLARVLGQLSGEYSVLRLRGAASLSEKPFGGLFWLLSELPPETLSNPVYVLQFVRRVLEEKAAGGRLVLAIEHAEDLDSVSIAILLQLCRGGCAQMLATVRNVAACPEDFVHWWAGDPVHREDLIPLRPSGTRLLLEGMAGAPVSSRLLMEVQARSLGNPRLAALFFEEQLLARTVLKRRGIWVWTGSVSYAGTLAERVDSETGTLGSAERLAVETLALTGGLPLEVLLRLADPAAVERLEESALVEASGQPRALRLKDPLLAEAAAALVPHGRAAEIRARIASRSASREDIAAPSGAFGAAPGTGGREGQLLGLLPGEPRFMAVLRAARELAACGQWLEAIRSASMCLDTVLINPAAPGLQRSVLSELFHIFLSCGELRLAASLLEHTDSFLSGMEILGSNDLCEGMVQVLGGRADRALDYLQRALVQLDQEETPELAQLAATAAAYACVLLKDRRAGLDYLDVAAVAGKIRAAEDSTGAAADLIRCFSGLCAARGMAGDPDTVTVPSGGCASLPAESAGLQDQRSGRSCTSAGAKQTVARLPVLAAAALQGCSGAAEMLREEVRGCSGTAADMYLDLARGLLESDVPCMLSAAETATVLGHFLIAYEAAGGAARRAREQSDRQGLRAARRIENASYRMLLAANSVTDRLLELSEFERELALGAAAGRSSSHLGTALHLSPRTIDWHLGRIFQKLRVSGRAELRECLKTERQQT</sequence>
<evidence type="ECO:0000259" key="2">
    <source>
        <dbReference type="PROSITE" id="PS50043"/>
    </source>
</evidence>
<evidence type="ECO:0000313" key="5">
    <source>
        <dbReference type="Proteomes" id="UP000829758"/>
    </source>
</evidence>
<dbReference type="EMBL" id="CP094984">
    <property type="protein sequence ID" value="UON93003.1"/>
    <property type="molecule type" value="Genomic_DNA"/>
</dbReference>
<protein>
    <submittedName>
        <fullName evidence="3">LuxR C-terminal-related transcriptional regulator</fullName>
    </submittedName>
</protein>
<evidence type="ECO:0000313" key="4">
    <source>
        <dbReference type="EMBL" id="UON93003.1"/>
    </source>
</evidence>
<evidence type="ECO:0000313" key="6">
    <source>
        <dbReference type="Proteomes" id="UP001155145"/>
    </source>
</evidence>
<dbReference type="AlphaFoldDB" id="A0A9X1SBJ5"/>